<comment type="caution">
    <text evidence="3">The sequence shown here is derived from an EMBL/GenBank/DDBJ whole genome shotgun (WGS) entry which is preliminary data.</text>
</comment>
<dbReference type="EMBL" id="QJUL01000018">
    <property type="protein sequence ID" value="TBU91577.1"/>
    <property type="molecule type" value="Genomic_DNA"/>
</dbReference>
<proteinExistence type="predicted"/>
<evidence type="ECO:0000256" key="2">
    <source>
        <dbReference type="SAM" id="MobiDB-lite"/>
    </source>
</evidence>
<reference evidence="5 6" key="1">
    <citation type="submission" date="2018-06" db="EMBL/GenBank/DDBJ databases">
        <title>Three novel Pseudomonas species isolated from symptomatic oak.</title>
        <authorList>
            <person name="Bueno-Gonzalez V."/>
            <person name="Brady C."/>
        </authorList>
    </citation>
    <scope>NUCLEOTIDE SEQUENCE [LARGE SCALE GENOMIC DNA]</scope>
    <source>
        <strain evidence="4 5">P26B</strain>
        <strain evidence="3 6">P6B</strain>
    </source>
</reference>
<accession>A0A4Q9QZW0</accession>
<feature type="region of interest" description="Disordered" evidence="2">
    <location>
        <begin position="142"/>
        <end position="161"/>
    </location>
</feature>
<feature type="coiled-coil region" evidence="1">
    <location>
        <begin position="25"/>
        <end position="63"/>
    </location>
</feature>
<dbReference type="OrthoDB" id="6951725at2"/>
<dbReference type="EMBL" id="QJUM01000007">
    <property type="protein sequence ID" value="TBV07631.1"/>
    <property type="molecule type" value="Genomic_DNA"/>
</dbReference>
<evidence type="ECO:0000256" key="1">
    <source>
        <dbReference type="SAM" id="Coils"/>
    </source>
</evidence>
<evidence type="ECO:0000313" key="3">
    <source>
        <dbReference type="EMBL" id="TBU91577.1"/>
    </source>
</evidence>
<sequence length="161" mass="17963">MSGATALRQLDQLRRLRERRAELQLGNWQQRCREAGERVARARAEAGAALDLLEGEARQLQALLAAGALPVGRYRAALDLLDALEAQRARLACHADAVAAELSGLQLQRDQAQQHWYLRQRQCEALQPMLQRAVRVQQRAAEAVEESLGEDRPRMPGGQQP</sequence>
<evidence type="ECO:0000313" key="5">
    <source>
        <dbReference type="Proteomes" id="UP000291334"/>
    </source>
</evidence>
<dbReference type="AlphaFoldDB" id="A0A4Q9QZW0"/>
<gene>
    <name evidence="4" type="ORF">DNK34_07950</name>
    <name evidence="3" type="ORF">DNK44_13975</name>
</gene>
<name>A0A4Q9QZW0_9GAMM</name>
<dbReference type="RefSeq" id="WP_131173265.1">
    <property type="nucleotide sequence ID" value="NZ_QJUL01000018.1"/>
</dbReference>
<evidence type="ECO:0000313" key="6">
    <source>
        <dbReference type="Proteomes" id="UP000293172"/>
    </source>
</evidence>
<protein>
    <submittedName>
        <fullName evidence="3">Uncharacterized protein</fullName>
    </submittedName>
</protein>
<keyword evidence="1" id="KW-0175">Coiled coil</keyword>
<evidence type="ECO:0000313" key="4">
    <source>
        <dbReference type="EMBL" id="TBV07631.1"/>
    </source>
</evidence>
<keyword evidence="5" id="KW-1185">Reference proteome</keyword>
<dbReference type="Proteomes" id="UP000293172">
    <property type="component" value="Unassembled WGS sequence"/>
</dbReference>
<dbReference type="Proteomes" id="UP000291334">
    <property type="component" value="Unassembled WGS sequence"/>
</dbReference>
<organism evidence="3 6">
    <name type="scientific">Phytopseudomonas dryadis</name>
    <dbReference type="NCBI Taxonomy" id="2487520"/>
    <lineage>
        <taxon>Bacteria</taxon>
        <taxon>Pseudomonadati</taxon>
        <taxon>Pseudomonadota</taxon>
        <taxon>Gammaproteobacteria</taxon>
        <taxon>Pseudomonadales</taxon>
        <taxon>Pseudomonadaceae</taxon>
        <taxon>Phytopseudomonas</taxon>
    </lineage>
</organism>